<dbReference type="GO" id="GO:0032259">
    <property type="term" value="P:methylation"/>
    <property type="evidence" value="ECO:0007669"/>
    <property type="project" value="UniProtKB-KW"/>
</dbReference>
<feature type="domain" description="PKS/mFAS DH" evidence="13">
    <location>
        <begin position="963"/>
        <end position="1246"/>
    </location>
</feature>
<dbReference type="Proteomes" id="UP000722485">
    <property type="component" value="Unassembled WGS sequence"/>
</dbReference>
<dbReference type="InterPro" id="IPR014030">
    <property type="entry name" value="Ketoacyl_synth_N"/>
</dbReference>
<keyword evidence="5" id="KW-0521">NADP</keyword>
<evidence type="ECO:0000313" key="15">
    <source>
        <dbReference type="Proteomes" id="UP000722485"/>
    </source>
</evidence>
<sequence length="2560" mass="280120">MSPTAEPAFYGIKDRDENTNGSTNGTKNGPGTEDIANSDPVPAINTSTNGVNGVDHKPTVNGKPGEQPRVQEPVAIIGCGMRLPGGVHDAETMWDFLINKREGRCRVPGDRYNIDAFYGPGKTGGVSSEYGYFLDDINIAEADARFWTMSAAEVQDMDPQQRIALEVVYECLQNSGATKCEGKVIGSYWGSFGEDWANMQTKDTLDFGIYRISGYCDFALANRVSYEFGFEGPSMTIRTACSSSLTALHEACLALQSGECESAIVGGTNIILNPHMTISMSTQAILAPDGRCKTFDERADGYSRAEGVVAIHIKKLSDAIRDNDPIRAVIRSSCLNSDGRTSNLLQPSSESHEALFRMGHTLAGIEDLEKTAMIECHGTGTAVGDPLETAAVANVFGKHGIYVGSINPNFGHSEGASGVTSVIKTMLALEKGQIPPNRNFETPNKKIPFEQAKLKVPVEVIPWPHDRAERVGVNSFGIGGSNAHVLIESARCAGVQATPAGSNEGADDHPYLMTFSANSTEALRSVVATHDVYLNEHPEQMHDLSYTLNVRRDHLPHRAYSVISKSSLKEGQSVSPFERGDKKHQVVYVFTGQGAQWARMGSTLLEKNAAFRSKIRDLEAELDKCTPPPDWSLMAEMLKPREESQLNSAEFSQPCCTALQIALVDMLEAWGVVPSAVVGHSSGEIGAAYASGAISAADAIKVAYYRGVAAKTRSKSVLVKGGMAAIGCGCQDVTPYLRPGVVVGCENSPSSVTLSGDEEELVLVIEKIKSEHPSILVRQLRVDCAYHSHHMEAVASHYLAMLGDISAKSPIIPFYSSLSMKKIDGSTPLDASYWARNLTSPVRFSQAISELLKSATNSSARPLFLEVGPHSALAGPLRQILKGEEVSDIAYASTLVRGKDSRSTMLAAAGSLFQHGIHIDFAAMTPKGRTLTDLPTYPWQRSGNYWSESRVSKAWRFREHAHHDILGSQVGEVGGASPTWRNLLRLNDVPWIRDHKIGKDIVFPAAGYVAMTGEAVRQLTGSNDYTVREVSITSALVMHDVADATEIITTLKPARLTNTLDSVWFDFTISSLRNDIWVKHASGQVRAGCDYVEEKTDIKSLQRDVDAAKWYSVMKRVGLNYEGRFRGLKDISASVTQHQAVGRITNQVETNESPYAQHPSTIDSVFQLFSVAASRGLSRQFSSLAVPTFIGELYVKPISGELLAQTDAEAINRGAFYGDAIGVSANEPVLRLKNIRFFHMQEAEDDRGSDPHAAVEMEWRPDINLVDNSLLMRPSTDSSREKLLSYRELADRMALACMVETSIRVRDIEPSEDHWHKYRAWLNKVYSEALEGTYANVSNDKDIAEMSSEDRMKMIEDTFEWVKDTTAWPVVTALYRIVLSCEDLFSGKATGVSLLMDGDVLGGIYDMGRITDVSDLITLASHYKGNLKILEIGAGTGGTTNAILPVLMSSYNERLYFSYTYTDISSGFFVAAKERFKEFDAVEYKVLDITTDPLEQGFQANNYDIIVASNVLHATPWLTETLKNVRKLLAPRGRLLMQELSPSTKWPNFIMGVFPGWWLGDQDGRSDEPYLYPEGSEQRLHDAGFDGIHALHRDSYINANMIAMPKLDENTSRKVTLLYLDSTEGHVRGVHGALQEAGYGVDLCLLGDTPHPDQDVVAVLDVEKRFFHDMSEDEFTKFKSFVAEVHGGILWVTGAAQIKCVDPRYALTLGVARTVRTELGLDIATLELDVFDKTAWGAVAEVLTEFQSRSSVADNDEIKPNLEWAFADGTVHVGRFHWTSINKELDNLGVTGGAMKLNLGTRGLLSSLHWKRYTPPEPVGDAVQVRVHAVGLNFKDVMVSMGIIDEQNIDDDGLGCEGAGVVEKVGPDVKHLSHGDRVLIFSSSVSAFATFVTMPGPMCVRIPESLSFADAATMAVVYGTVIYSLIDKARLERGQTVLIHSACGGVGIAAIHICQMVGAEIFCTVGTETKVQHLMEKFGIPRSRIFSSRDMGFKRDVLSATNGRGVDVVLNSLSGELLHASWRCVAEFGNMIEIGKRDLIGKGTVALDAFEQNRAYLGVDLNSIGTKKPDICVRLLTTVMELYEQGHAKPIHPISHFDAAKVEDAMRFMQKGNHIGKVVISLPDNQEDLEAQPYRPKFQLSGSLSYLLVGGLGGIGQAIAIWMAEAGAKEIVFFSRSATTPDKYDKFVKELECLGCSAVMVSGSVASESDTKRAVNSSSKPLGGVIHMSMVLNDSALPDMSFQDWQTTLAPKVDGTWRLHRALLDEQQNPAFFILFSSVSGLCGQWGQSNYAAANTFLDAFTQYRHSQGLPSATIDVGVVEDVGYVSRNPQVLNHFHAASMHVIYERDLLDSLQVCIDRCHKLHLSQSLPPSTSATDLGRIAYINKAQLALGVRSTQPLAATGNRIIWRRDIRMSIYRNLEQTEKAVSGSGNEQLKKFLADVALNPDLLDGEDAALFLAGEIGKTLFAFMLRDEDLLDISRPMSALGLDSLVAVELKNWFRQTFGLEMTVMQVMESPSLADLGKKTAEMIKVKHVGAGSAEIKGEAPGEEWGERRETVAP</sequence>
<proteinExistence type="predicted"/>
<dbReference type="GO" id="GO:0006633">
    <property type="term" value="P:fatty acid biosynthetic process"/>
    <property type="evidence" value="ECO:0007669"/>
    <property type="project" value="TreeGrafter"/>
</dbReference>
<dbReference type="Pfam" id="PF16197">
    <property type="entry name" value="KAsynt_C_assoc"/>
    <property type="match status" value="1"/>
</dbReference>
<feature type="region of interest" description="Disordered" evidence="10">
    <location>
        <begin position="2541"/>
        <end position="2560"/>
    </location>
</feature>
<dbReference type="InterPro" id="IPR042104">
    <property type="entry name" value="PKS_dehydratase_sf"/>
</dbReference>
<dbReference type="InterPro" id="IPR016035">
    <property type="entry name" value="Acyl_Trfase/lysoPLipase"/>
</dbReference>
<keyword evidence="6" id="KW-0560">Oxidoreductase</keyword>
<evidence type="ECO:0000256" key="10">
    <source>
        <dbReference type="SAM" id="MobiDB-lite"/>
    </source>
</evidence>
<dbReference type="PANTHER" id="PTHR43775">
    <property type="entry name" value="FATTY ACID SYNTHASE"/>
    <property type="match status" value="1"/>
</dbReference>
<dbReference type="Pfam" id="PF00698">
    <property type="entry name" value="Acyl_transf_1"/>
    <property type="match status" value="1"/>
</dbReference>
<dbReference type="Pfam" id="PF00109">
    <property type="entry name" value="ketoacyl-synt"/>
    <property type="match status" value="1"/>
</dbReference>
<dbReference type="InterPro" id="IPR050091">
    <property type="entry name" value="PKS_NRPS_Biosynth_Enz"/>
</dbReference>
<dbReference type="InterPro" id="IPR013154">
    <property type="entry name" value="ADH-like_N"/>
</dbReference>
<dbReference type="SUPFAM" id="SSF53901">
    <property type="entry name" value="Thiolase-like"/>
    <property type="match status" value="1"/>
</dbReference>
<dbReference type="Gene3D" id="3.90.180.10">
    <property type="entry name" value="Medium-chain alcohol dehydrogenases, catalytic domain"/>
    <property type="match status" value="1"/>
</dbReference>
<dbReference type="Pfam" id="PF08240">
    <property type="entry name" value="ADH_N"/>
    <property type="match status" value="1"/>
</dbReference>
<accession>A0A9P5HEV9</accession>
<dbReference type="PANTHER" id="PTHR43775:SF49">
    <property type="entry name" value="SYNTHASE, PUTATIVE (JCVI)-RELATED"/>
    <property type="match status" value="1"/>
</dbReference>
<keyword evidence="7" id="KW-0511">Multifunctional enzyme</keyword>
<dbReference type="SMART" id="SM00826">
    <property type="entry name" value="PKS_DH"/>
    <property type="match status" value="1"/>
</dbReference>
<dbReference type="GO" id="GO:0008168">
    <property type="term" value="F:methyltransferase activity"/>
    <property type="evidence" value="ECO:0007669"/>
    <property type="project" value="UniProtKB-KW"/>
</dbReference>
<dbReference type="GO" id="GO:0044550">
    <property type="term" value="P:secondary metabolite biosynthetic process"/>
    <property type="evidence" value="ECO:0007669"/>
    <property type="project" value="TreeGrafter"/>
</dbReference>
<dbReference type="EMBL" id="JAANBB010000052">
    <property type="protein sequence ID" value="KAF7552999.1"/>
    <property type="molecule type" value="Genomic_DNA"/>
</dbReference>
<dbReference type="CDD" id="cd00833">
    <property type="entry name" value="PKS"/>
    <property type="match status" value="1"/>
</dbReference>
<keyword evidence="1" id="KW-0596">Phosphopantetheine</keyword>
<evidence type="ECO:0000313" key="14">
    <source>
        <dbReference type="EMBL" id="KAF7552999.1"/>
    </source>
</evidence>
<dbReference type="InterPro" id="IPR014043">
    <property type="entry name" value="Acyl_transferase_dom"/>
</dbReference>
<reference evidence="14" key="1">
    <citation type="submission" date="2020-03" db="EMBL/GenBank/DDBJ databases">
        <title>Draft Genome Sequence of Cylindrodendrum hubeiense.</title>
        <authorList>
            <person name="Buettner E."/>
            <person name="Kellner H."/>
        </authorList>
    </citation>
    <scope>NUCLEOTIDE SEQUENCE</scope>
    <source>
        <strain evidence="14">IHI 201604</strain>
    </source>
</reference>
<evidence type="ECO:0000259" key="12">
    <source>
        <dbReference type="PROSITE" id="PS52004"/>
    </source>
</evidence>
<evidence type="ECO:0000256" key="8">
    <source>
        <dbReference type="ARBA" id="ARBA00023315"/>
    </source>
</evidence>
<evidence type="ECO:0000256" key="1">
    <source>
        <dbReference type="ARBA" id="ARBA00022450"/>
    </source>
</evidence>
<evidence type="ECO:0000259" key="11">
    <source>
        <dbReference type="PROSITE" id="PS50075"/>
    </source>
</evidence>
<feature type="region of interest" description="C-terminal hotdog fold" evidence="9">
    <location>
        <begin position="1102"/>
        <end position="1246"/>
    </location>
</feature>
<dbReference type="Pfam" id="PF00550">
    <property type="entry name" value="PP-binding"/>
    <property type="match status" value="1"/>
</dbReference>
<dbReference type="InterPro" id="IPR013968">
    <property type="entry name" value="PKS_KR"/>
</dbReference>
<dbReference type="InterPro" id="IPR029063">
    <property type="entry name" value="SAM-dependent_MTases_sf"/>
</dbReference>
<dbReference type="SMART" id="SM00827">
    <property type="entry name" value="PKS_AT"/>
    <property type="match status" value="1"/>
</dbReference>
<dbReference type="Gene3D" id="3.40.50.720">
    <property type="entry name" value="NAD(P)-binding Rossmann-like Domain"/>
    <property type="match status" value="2"/>
</dbReference>
<dbReference type="InterPro" id="IPR020843">
    <property type="entry name" value="ER"/>
</dbReference>
<feature type="compositionally biased region" description="Low complexity" evidence="10">
    <location>
        <begin position="19"/>
        <end position="32"/>
    </location>
</feature>
<dbReference type="Gene3D" id="3.30.70.3290">
    <property type="match status" value="1"/>
</dbReference>
<dbReference type="SUPFAM" id="SSF51735">
    <property type="entry name" value="NAD(P)-binding Rossmann-fold domains"/>
    <property type="match status" value="2"/>
</dbReference>
<dbReference type="FunFam" id="3.40.50.720:FF:000209">
    <property type="entry name" value="Polyketide synthase Pks12"/>
    <property type="match status" value="1"/>
</dbReference>
<dbReference type="InterPro" id="IPR020806">
    <property type="entry name" value="PKS_PP-bd"/>
</dbReference>
<dbReference type="GO" id="GO:0016491">
    <property type="term" value="F:oxidoreductase activity"/>
    <property type="evidence" value="ECO:0007669"/>
    <property type="project" value="UniProtKB-KW"/>
</dbReference>
<feature type="compositionally biased region" description="Basic and acidic residues" evidence="10">
    <location>
        <begin position="2542"/>
        <end position="2560"/>
    </location>
</feature>
<dbReference type="Pfam" id="PF13602">
    <property type="entry name" value="ADH_zinc_N_2"/>
    <property type="match status" value="1"/>
</dbReference>
<dbReference type="Pfam" id="PF14765">
    <property type="entry name" value="PS-DH"/>
    <property type="match status" value="1"/>
</dbReference>
<dbReference type="InterPro" id="IPR049900">
    <property type="entry name" value="PKS_mFAS_DH"/>
</dbReference>
<dbReference type="SMART" id="SM00829">
    <property type="entry name" value="PKS_ER"/>
    <property type="match status" value="1"/>
</dbReference>
<dbReference type="SMART" id="SM00822">
    <property type="entry name" value="PKS_KR"/>
    <property type="match status" value="1"/>
</dbReference>
<keyword evidence="3" id="KW-0489">Methyltransferase</keyword>
<dbReference type="SUPFAM" id="SSF52151">
    <property type="entry name" value="FabD/lysophospholipase-like"/>
    <property type="match status" value="1"/>
</dbReference>
<dbReference type="PROSITE" id="PS50075">
    <property type="entry name" value="CARRIER"/>
    <property type="match status" value="1"/>
</dbReference>
<dbReference type="InterPro" id="IPR049551">
    <property type="entry name" value="PKS_DH_C"/>
</dbReference>
<dbReference type="PROSITE" id="PS52019">
    <property type="entry name" value="PKS_MFAS_DH"/>
    <property type="match status" value="1"/>
</dbReference>
<dbReference type="Pfam" id="PF08659">
    <property type="entry name" value="KR"/>
    <property type="match status" value="1"/>
</dbReference>
<evidence type="ECO:0000256" key="7">
    <source>
        <dbReference type="ARBA" id="ARBA00023268"/>
    </source>
</evidence>
<dbReference type="SUPFAM" id="SSF55048">
    <property type="entry name" value="Probable ACP-binding domain of malonyl-CoA ACP transacylase"/>
    <property type="match status" value="1"/>
</dbReference>
<keyword evidence="8" id="KW-0012">Acyltransferase</keyword>
<dbReference type="InterPro" id="IPR016036">
    <property type="entry name" value="Malonyl_transacylase_ACP-bd"/>
</dbReference>
<dbReference type="InterPro" id="IPR014031">
    <property type="entry name" value="Ketoacyl_synth_C"/>
</dbReference>
<dbReference type="InterPro" id="IPR013217">
    <property type="entry name" value="Methyltransf_12"/>
</dbReference>
<keyword evidence="15" id="KW-1185">Reference proteome</keyword>
<evidence type="ECO:0000256" key="6">
    <source>
        <dbReference type="ARBA" id="ARBA00023002"/>
    </source>
</evidence>
<dbReference type="Gene3D" id="3.40.366.10">
    <property type="entry name" value="Malonyl-Coenzyme A Acyl Carrier Protein, domain 2"/>
    <property type="match status" value="1"/>
</dbReference>
<dbReference type="GO" id="GO:1901336">
    <property type="term" value="P:lactone biosynthetic process"/>
    <property type="evidence" value="ECO:0007669"/>
    <property type="project" value="UniProtKB-ARBA"/>
</dbReference>
<evidence type="ECO:0000256" key="2">
    <source>
        <dbReference type="ARBA" id="ARBA00022553"/>
    </source>
</evidence>
<dbReference type="InterPro" id="IPR016039">
    <property type="entry name" value="Thiolase-like"/>
</dbReference>
<evidence type="ECO:0000256" key="4">
    <source>
        <dbReference type="ARBA" id="ARBA00022679"/>
    </source>
</evidence>
<dbReference type="Gene3D" id="1.10.1200.10">
    <property type="entry name" value="ACP-like"/>
    <property type="match status" value="1"/>
</dbReference>
<comment type="caution">
    <text evidence="14">The sequence shown here is derived from an EMBL/GenBank/DDBJ whole genome shotgun (WGS) entry which is preliminary data.</text>
</comment>
<protein>
    <recommendedName>
        <fullName evidence="16">Polyketide synthase</fullName>
    </recommendedName>
</protein>
<dbReference type="SMART" id="SM00825">
    <property type="entry name" value="PKS_KS"/>
    <property type="match status" value="1"/>
</dbReference>
<dbReference type="Gene3D" id="3.40.50.150">
    <property type="entry name" value="Vaccinia Virus protein VP39"/>
    <property type="match status" value="1"/>
</dbReference>
<dbReference type="Gene3D" id="3.10.129.110">
    <property type="entry name" value="Polyketide synthase dehydratase"/>
    <property type="match status" value="1"/>
</dbReference>
<feature type="active site" description="Proton donor; for dehydratase activity" evidence="9">
    <location>
        <position position="1163"/>
    </location>
</feature>
<dbReference type="SMART" id="SM00823">
    <property type="entry name" value="PKS_PP"/>
    <property type="match status" value="1"/>
</dbReference>
<dbReference type="Gene3D" id="3.40.47.10">
    <property type="match status" value="1"/>
</dbReference>
<dbReference type="Pfam" id="PF21089">
    <property type="entry name" value="PKS_DH_N"/>
    <property type="match status" value="1"/>
</dbReference>
<dbReference type="Pfam" id="PF08242">
    <property type="entry name" value="Methyltransf_12"/>
    <property type="match status" value="1"/>
</dbReference>
<dbReference type="InterPro" id="IPR009081">
    <property type="entry name" value="PP-bd_ACP"/>
</dbReference>
<name>A0A9P5HEV9_9HYPO</name>
<dbReference type="GO" id="GO:0031177">
    <property type="term" value="F:phosphopantetheine binding"/>
    <property type="evidence" value="ECO:0007669"/>
    <property type="project" value="InterPro"/>
</dbReference>
<dbReference type="SUPFAM" id="SSF53335">
    <property type="entry name" value="S-adenosyl-L-methionine-dependent methyltransferases"/>
    <property type="match status" value="1"/>
</dbReference>
<evidence type="ECO:0000256" key="5">
    <source>
        <dbReference type="ARBA" id="ARBA00022857"/>
    </source>
</evidence>
<dbReference type="InterPro" id="IPR020841">
    <property type="entry name" value="PKS_Beta-ketoAc_synthase_dom"/>
</dbReference>
<evidence type="ECO:0008006" key="16">
    <source>
        <dbReference type="Google" id="ProtNLM"/>
    </source>
</evidence>
<organism evidence="14 15">
    <name type="scientific">Cylindrodendrum hubeiense</name>
    <dbReference type="NCBI Taxonomy" id="595255"/>
    <lineage>
        <taxon>Eukaryota</taxon>
        <taxon>Fungi</taxon>
        <taxon>Dikarya</taxon>
        <taxon>Ascomycota</taxon>
        <taxon>Pezizomycotina</taxon>
        <taxon>Sordariomycetes</taxon>
        <taxon>Hypocreomycetidae</taxon>
        <taxon>Hypocreales</taxon>
        <taxon>Nectriaceae</taxon>
        <taxon>Cylindrodendrum</taxon>
    </lineage>
</organism>
<dbReference type="Pfam" id="PF02801">
    <property type="entry name" value="Ketoacyl-synt_C"/>
    <property type="match status" value="1"/>
</dbReference>
<feature type="region of interest" description="N-terminal hotdog fold" evidence="9">
    <location>
        <begin position="963"/>
        <end position="1092"/>
    </location>
</feature>
<dbReference type="InterPro" id="IPR011032">
    <property type="entry name" value="GroES-like_sf"/>
</dbReference>
<dbReference type="InterPro" id="IPR036291">
    <property type="entry name" value="NAD(P)-bd_dom_sf"/>
</dbReference>
<dbReference type="SUPFAM" id="SSF50129">
    <property type="entry name" value="GroES-like"/>
    <property type="match status" value="1"/>
</dbReference>
<dbReference type="OrthoDB" id="329835at2759"/>
<evidence type="ECO:0000259" key="13">
    <source>
        <dbReference type="PROSITE" id="PS52019"/>
    </source>
</evidence>
<keyword evidence="2" id="KW-0597">Phosphoprotein</keyword>
<evidence type="ECO:0000256" key="9">
    <source>
        <dbReference type="PROSITE-ProRule" id="PRU01363"/>
    </source>
</evidence>
<dbReference type="CDD" id="cd02440">
    <property type="entry name" value="AdoMet_MTases"/>
    <property type="match status" value="1"/>
</dbReference>
<feature type="region of interest" description="Disordered" evidence="10">
    <location>
        <begin position="1"/>
        <end position="68"/>
    </location>
</feature>
<keyword evidence="4" id="KW-0808">Transferase</keyword>
<feature type="domain" description="Ketosynthase family 3 (KS3)" evidence="12">
    <location>
        <begin position="71"/>
        <end position="489"/>
    </location>
</feature>
<gene>
    <name evidence="14" type="ORF">G7Z17_g3945</name>
</gene>
<feature type="active site" description="Proton acceptor; for dehydratase activity" evidence="9">
    <location>
        <position position="995"/>
    </location>
</feature>
<feature type="domain" description="Carrier" evidence="11">
    <location>
        <begin position="2454"/>
        <end position="2530"/>
    </location>
</feature>
<dbReference type="InterPro" id="IPR049552">
    <property type="entry name" value="PKS_DH_N"/>
</dbReference>
<dbReference type="CDD" id="cd05195">
    <property type="entry name" value="enoyl_red"/>
    <property type="match status" value="1"/>
</dbReference>
<dbReference type="InterPro" id="IPR032821">
    <property type="entry name" value="PKS_assoc"/>
</dbReference>
<dbReference type="SUPFAM" id="SSF47336">
    <property type="entry name" value="ACP-like"/>
    <property type="match status" value="1"/>
</dbReference>
<dbReference type="InterPro" id="IPR057326">
    <property type="entry name" value="KR_dom"/>
</dbReference>
<dbReference type="InterPro" id="IPR001227">
    <property type="entry name" value="Ac_transferase_dom_sf"/>
</dbReference>
<dbReference type="InterPro" id="IPR036736">
    <property type="entry name" value="ACP-like_sf"/>
</dbReference>
<evidence type="ECO:0000256" key="3">
    <source>
        <dbReference type="ARBA" id="ARBA00022603"/>
    </source>
</evidence>
<dbReference type="GO" id="GO:0004312">
    <property type="term" value="F:fatty acid synthase activity"/>
    <property type="evidence" value="ECO:0007669"/>
    <property type="project" value="TreeGrafter"/>
</dbReference>
<dbReference type="InterPro" id="IPR020807">
    <property type="entry name" value="PKS_DH"/>
</dbReference>
<dbReference type="PROSITE" id="PS52004">
    <property type="entry name" value="KS3_2"/>
    <property type="match status" value="1"/>
</dbReference>